<dbReference type="EMBL" id="VUOB01000081">
    <property type="protein sequence ID" value="KAA2251370.1"/>
    <property type="molecule type" value="Genomic_DNA"/>
</dbReference>
<evidence type="ECO:0000256" key="1">
    <source>
        <dbReference type="SAM" id="MobiDB-lite"/>
    </source>
</evidence>
<comment type="caution">
    <text evidence="2">The sequence shown here is derived from an EMBL/GenBank/DDBJ whole genome shotgun (WGS) entry which is preliminary data.</text>
</comment>
<dbReference type="RefSeq" id="WP_149854650.1">
    <property type="nucleotide sequence ID" value="NZ_VUOB01000081.1"/>
</dbReference>
<gene>
    <name evidence="2" type="ORF">F0L68_37430</name>
</gene>
<accession>A0A5B2WKV3</accession>
<reference evidence="2 3" key="1">
    <citation type="submission" date="2019-09" db="EMBL/GenBank/DDBJ databases">
        <title>Goodfellowia gen. nov., a new genus of the Pseudonocardineae related to Actinoalloteichus, containing Goodfellowia coeruleoviolacea gen. nov., comb. nov. gen. nov., comb. nov.</title>
        <authorList>
            <person name="Labeda D."/>
        </authorList>
    </citation>
    <scope>NUCLEOTIDE SEQUENCE [LARGE SCALE GENOMIC DNA]</scope>
    <source>
        <strain evidence="2 3">AN110305</strain>
    </source>
</reference>
<evidence type="ECO:0000313" key="2">
    <source>
        <dbReference type="EMBL" id="KAA2251370.1"/>
    </source>
</evidence>
<dbReference type="OrthoDB" id="3665323at2"/>
<sequence length="388" mass="41164">MTAHGVLVQPGAAGAWAWFGLELTPASTVGETGSWPGTTEQERRIDTAALEKVWLATMWDAANVLNLEIRYRADPETRLLSCALLARVFAGDQRAAVDTALTVRERLGVLPPHVHAAPLVRHEDLVAWLAPPATGADGAAVVRKRLSCGQFRRADTQLRVGVAVSPLAVAGASWEPVWRSLAGQPRPTVLSVGLTPHVAGPEFAARVGWLAQEYARLSAAGTNGPVWSSVLPPEPFAALAGPLYLDAARRYTGSLYRMRIALAADGPVSADLAQLVADRVSADSAGAPGGAVVCRPVAAESDTAWRNLTTLNHDPLVETYRQGVPADFLAHPEGVLADLVDTGEAASAFRFPYEVPRREPLFRTPARPDPADRRPTHAAGGDPGLPDL</sequence>
<dbReference type="AlphaFoldDB" id="A0A5B2WKV3"/>
<evidence type="ECO:0000313" key="3">
    <source>
        <dbReference type="Proteomes" id="UP000323454"/>
    </source>
</evidence>
<protein>
    <submittedName>
        <fullName evidence="2">Uncharacterized protein</fullName>
    </submittedName>
</protein>
<dbReference type="Proteomes" id="UP000323454">
    <property type="component" value="Unassembled WGS sequence"/>
</dbReference>
<keyword evidence="3" id="KW-1185">Reference proteome</keyword>
<name>A0A5B2WKV3_9PSEU</name>
<organism evidence="2 3">
    <name type="scientific">Solihabitans fulvus</name>
    <dbReference type="NCBI Taxonomy" id="1892852"/>
    <lineage>
        <taxon>Bacteria</taxon>
        <taxon>Bacillati</taxon>
        <taxon>Actinomycetota</taxon>
        <taxon>Actinomycetes</taxon>
        <taxon>Pseudonocardiales</taxon>
        <taxon>Pseudonocardiaceae</taxon>
        <taxon>Solihabitans</taxon>
    </lineage>
</organism>
<reference evidence="2 3" key="2">
    <citation type="submission" date="2019-09" db="EMBL/GenBank/DDBJ databases">
        <authorList>
            <person name="Jin C."/>
        </authorList>
    </citation>
    <scope>NUCLEOTIDE SEQUENCE [LARGE SCALE GENOMIC DNA]</scope>
    <source>
        <strain evidence="2 3">AN110305</strain>
    </source>
</reference>
<feature type="region of interest" description="Disordered" evidence="1">
    <location>
        <begin position="360"/>
        <end position="388"/>
    </location>
</feature>
<proteinExistence type="predicted"/>